<dbReference type="Proteomes" id="UP000000653">
    <property type="component" value="Chromosome"/>
</dbReference>
<protein>
    <recommendedName>
        <fullName evidence="4">DUF4381 domain-containing protein</fullName>
    </recommendedName>
</protein>
<proteinExistence type="predicted"/>
<dbReference type="Pfam" id="PF14316">
    <property type="entry name" value="DUF4381"/>
    <property type="match status" value="1"/>
</dbReference>
<evidence type="ECO:0000256" key="1">
    <source>
        <dbReference type="SAM" id="Phobius"/>
    </source>
</evidence>
<keyword evidence="1" id="KW-0812">Transmembrane</keyword>
<sequence>MNPLDRLEPLIAPPPIGWWPPAPGWWLLAALLPLLGWGLWRLRRHLPRRTIATRGEAPLDPLREAALAELAALAKPYGRASAGPWLQAINGLLKRVCRARWPDSGSHALSGRAWLAFLDNRCPAAGLTRWMILVEGGYRADCTLDDKAVDGLDAAVATWIRKHV</sequence>
<name>A0A0H2ZC09_PSEAB</name>
<evidence type="ECO:0008006" key="4">
    <source>
        <dbReference type="Google" id="ProtNLM"/>
    </source>
</evidence>
<evidence type="ECO:0000313" key="3">
    <source>
        <dbReference type="Proteomes" id="UP000000653"/>
    </source>
</evidence>
<feature type="transmembrane region" description="Helical" evidence="1">
    <location>
        <begin position="23"/>
        <end position="40"/>
    </location>
</feature>
<dbReference type="EMBL" id="CP000438">
    <property type="protein sequence ID" value="ABJ12304.1"/>
    <property type="molecule type" value="Genomic_DNA"/>
</dbReference>
<organism evidence="2 3">
    <name type="scientific">Pseudomonas aeruginosa (strain UCBPP-PA14)</name>
    <dbReference type="NCBI Taxonomy" id="208963"/>
    <lineage>
        <taxon>Bacteria</taxon>
        <taxon>Pseudomonadati</taxon>
        <taxon>Pseudomonadota</taxon>
        <taxon>Gammaproteobacteria</taxon>
        <taxon>Pseudomonadales</taxon>
        <taxon>Pseudomonadaceae</taxon>
        <taxon>Pseudomonas</taxon>
    </lineage>
</organism>
<keyword evidence="1" id="KW-0472">Membrane</keyword>
<dbReference type="KEGG" id="pau:PA14_24410"/>
<reference evidence="2 3" key="1">
    <citation type="journal article" date="2006" name="Genome Biol.">
        <title>Genomic analysis reveals that Pseudomonas aeruginosa virulence is combinatorial.</title>
        <authorList>
            <person name="Lee D.G."/>
            <person name="Urbach J.M."/>
            <person name="Wu G."/>
            <person name="Liberati N.T."/>
            <person name="Feinbaum R.L."/>
            <person name="Miyata S."/>
            <person name="Diggins L.T."/>
            <person name="He J."/>
            <person name="Saucier M."/>
            <person name="Deziel E."/>
            <person name="Friedman L."/>
            <person name="Li L."/>
            <person name="Grills G."/>
            <person name="Montgomery K."/>
            <person name="Kucherlapati R."/>
            <person name="Rahme L.G."/>
            <person name="Ausubel F.M."/>
        </authorList>
    </citation>
    <scope>NUCLEOTIDE SEQUENCE [LARGE SCALE GENOMIC DNA]</scope>
    <source>
        <strain evidence="2 3">UCBPP-PA14</strain>
    </source>
</reference>
<gene>
    <name evidence="2" type="ordered locus">PA14_24410</name>
</gene>
<accession>A0A0H2ZC09</accession>
<keyword evidence="1" id="KW-1133">Transmembrane helix</keyword>
<dbReference type="BioCyc" id="PAER208963:G1G74-2035-MONOMER"/>
<dbReference type="InterPro" id="IPR025489">
    <property type="entry name" value="DUF4381"/>
</dbReference>
<dbReference type="HOGENOM" id="CLU_113195_0_2_6"/>
<evidence type="ECO:0000313" key="2">
    <source>
        <dbReference type="EMBL" id="ABJ12304.1"/>
    </source>
</evidence>
<dbReference type="AlphaFoldDB" id="A0A0H2ZC09"/>
<dbReference type="RefSeq" id="WP_003091296.1">
    <property type="nucleotide sequence ID" value="NC_008463.1"/>
</dbReference>